<proteinExistence type="predicted"/>
<evidence type="ECO:0000313" key="2">
    <source>
        <dbReference type="Proteomes" id="UP000826212"/>
    </source>
</evidence>
<sequence length="211" mass="23575">MIKEVCVENFEEAIKAQKMGASRIELCENLHVGGTTPSYGTIALCKKYLKIPFFVMIRPRGGNFVYNDIEVEIMKKDIKLCRELGVEGIVFGVLNQKAEINTQVVQELCVLARGMSITFHKAIDECPRPDLAIKHIKMIGSIDRVLTSGGKPTAIEGMEMLKKMRDAARQDPVIIVAGKVTKDNIDEIKEMIPAKEFHGRRLVGDLTQEES</sequence>
<keyword evidence="2" id="KW-1185">Reference proteome</keyword>
<name>A0AC61NPI1_9BACT</name>
<accession>A0AC61NPI1</accession>
<organism evidence="1 2">
    <name type="scientific">Halosquirtibacter laminarini</name>
    <dbReference type="NCBI Taxonomy" id="3374600"/>
    <lineage>
        <taxon>Bacteria</taxon>
        <taxon>Pseudomonadati</taxon>
        <taxon>Bacteroidota</taxon>
        <taxon>Bacteroidia</taxon>
        <taxon>Marinilabiliales</taxon>
        <taxon>Prolixibacteraceae</taxon>
        <taxon>Halosquirtibacter</taxon>
    </lineage>
</organism>
<dbReference type="EMBL" id="CP081303">
    <property type="protein sequence ID" value="QZE14944.1"/>
    <property type="molecule type" value="Genomic_DNA"/>
</dbReference>
<reference evidence="1" key="1">
    <citation type="submission" date="2021-08" db="EMBL/GenBank/DDBJ databases">
        <title>Novel anaerobic bacterium isolated from sea squirt in East Sea, Republic of Korea.</title>
        <authorList>
            <person name="Nguyen T.H."/>
            <person name="Li Z."/>
            <person name="Lee Y.-J."/>
            <person name="Ko J."/>
            <person name="Kim S.-G."/>
        </authorList>
    </citation>
    <scope>NUCLEOTIDE SEQUENCE</scope>
    <source>
        <strain evidence="1">KCTC 25031</strain>
    </source>
</reference>
<evidence type="ECO:0000313" key="1">
    <source>
        <dbReference type="EMBL" id="QZE14944.1"/>
    </source>
</evidence>
<gene>
    <name evidence="1" type="ORF">K4L44_03645</name>
</gene>
<protein>
    <submittedName>
        <fullName evidence="1">Copper homeostasis protein CutC</fullName>
    </submittedName>
</protein>
<dbReference type="Proteomes" id="UP000826212">
    <property type="component" value="Chromosome"/>
</dbReference>